<organism evidence="2 3">
    <name type="scientific">Zalerion maritima</name>
    <dbReference type="NCBI Taxonomy" id="339359"/>
    <lineage>
        <taxon>Eukaryota</taxon>
        <taxon>Fungi</taxon>
        <taxon>Dikarya</taxon>
        <taxon>Ascomycota</taxon>
        <taxon>Pezizomycotina</taxon>
        <taxon>Sordariomycetes</taxon>
        <taxon>Lulworthiomycetidae</taxon>
        <taxon>Lulworthiales</taxon>
        <taxon>Lulworthiaceae</taxon>
        <taxon>Zalerion</taxon>
    </lineage>
</organism>
<name>A0AAD5WXF1_9PEZI</name>
<evidence type="ECO:0000313" key="2">
    <source>
        <dbReference type="EMBL" id="KAJ2905778.1"/>
    </source>
</evidence>
<reference evidence="2" key="1">
    <citation type="submission" date="2022-07" db="EMBL/GenBank/DDBJ databases">
        <title>Draft genome sequence of Zalerion maritima ATCC 34329, a (micro)plastics degrading marine fungus.</title>
        <authorList>
            <person name="Paco A."/>
            <person name="Goncalves M.F.M."/>
            <person name="Rocha-Santos T.A.P."/>
            <person name="Alves A."/>
        </authorList>
    </citation>
    <scope>NUCLEOTIDE SEQUENCE</scope>
    <source>
        <strain evidence="2">ATCC 34329</strain>
    </source>
</reference>
<feature type="region of interest" description="Disordered" evidence="1">
    <location>
        <begin position="208"/>
        <end position="229"/>
    </location>
</feature>
<feature type="compositionally biased region" description="Basic and acidic residues" evidence="1">
    <location>
        <begin position="475"/>
        <end position="489"/>
    </location>
</feature>
<feature type="compositionally biased region" description="Low complexity" evidence="1">
    <location>
        <begin position="39"/>
        <end position="50"/>
    </location>
</feature>
<feature type="compositionally biased region" description="Basic and acidic residues" evidence="1">
    <location>
        <begin position="1"/>
        <end position="12"/>
    </location>
</feature>
<sequence length="661" mass="72801">MAGSVRTEHEQFGEQQMGPILARERGYGPREYDRFDHLSSSPASIGSGSIEGRHGKVEVDVKFLFKKSRWGVLGENRNPAGIVYMDLSFNEPIECKLRTAIVRVKLDDQHKALRTLPDEVANANDSDRDMPGQRQLRKTTCPAVITDWFGPKRLSGEERQRFLRRTKQFTPEFYAMGQGAGGVGINKEKMTQQRCRWTFSGQIVNDDAMSQDEKGYRRQRSQSTAPEERGPSWMYKTLVWRLTENDLEEEIQTRTKSFHTAFAFEHGGQPFFMTVEVEGRVEKKKRHFSPRLSKFGKKLGGKDNRVVTLVNFKQRDGVTWWDKSLDEHAKGLSEAMVVENYLDVAPEIPTAMPMDLQSSPSLGSDAWGYLQGGVRPSLPSIGTAHSLGSASQFGSEIGPGRLPGTMYPGLLEPPPPSSGRRRSSSRAPSSISASASSIFSDCHTSTGATAATLEDLARLQSMDFEPPPGPPPGWKKGEKDTKDEARDKDEEVVETEAQAVATMVRTNFTLVLWILLRISSLGLRWIGGAVAVLGQWLSTVDGVSDGVNNNHIEGGRNGGKNVLAAVSVSSSSATTGSAMMCRGSTCPPTRLASGAVEGDDRGTQIKYNLSEPQRGYGSRVGQSQYSMIHECREVNHAGEHAVSLSLEARAAAEEYWVRLHS</sequence>
<gene>
    <name evidence="2" type="ORF">MKZ38_004455</name>
</gene>
<feature type="region of interest" description="Disordered" evidence="1">
    <location>
        <begin position="1"/>
        <end position="20"/>
    </location>
</feature>
<proteinExistence type="predicted"/>
<dbReference type="AlphaFoldDB" id="A0AAD5WXF1"/>
<dbReference type="EMBL" id="JAKWBI020000025">
    <property type="protein sequence ID" value="KAJ2905778.1"/>
    <property type="molecule type" value="Genomic_DNA"/>
</dbReference>
<keyword evidence="3" id="KW-1185">Reference proteome</keyword>
<comment type="caution">
    <text evidence="2">The sequence shown here is derived from an EMBL/GenBank/DDBJ whole genome shotgun (WGS) entry which is preliminary data.</text>
</comment>
<protein>
    <submittedName>
        <fullName evidence="2">Uncharacterized protein</fullName>
    </submittedName>
</protein>
<feature type="region of interest" description="Disordered" evidence="1">
    <location>
        <begin position="461"/>
        <end position="491"/>
    </location>
</feature>
<evidence type="ECO:0000313" key="3">
    <source>
        <dbReference type="Proteomes" id="UP001201980"/>
    </source>
</evidence>
<feature type="region of interest" description="Disordered" evidence="1">
    <location>
        <begin position="387"/>
        <end position="432"/>
    </location>
</feature>
<feature type="region of interest" description="Disordered" evidence="1">
    <location>
        <begin position="31"/>
        <end position="51"/>
    </location>
</feature>
<evidence type="ECO:0000256" key="1">
    <source>
        <dbReference type="SAM" id="MobiDB-lite"/>
    </source>
</evidence>
<accession>A0AAD5WXF1</accession>
<dbReference type="Proteomes" id="UP001201980">
    <property type="component" value="Unassembled WGS sequence"/>
</dbReference>